<proteinExistence type="predicted"/>
<accession>A0ABV6ZRE1</accession>
<comment type="caution">
    <text evidence="1">The sequence shown here is derived from an EMBL/GenBank/DDBJ whole genome shotgun (WGS) entry which is preliminary data.</text>
</comment>
<dbReference type="Proteomes" id="UP001595190">
    <property type="component" value="Unassembled WGS sequence"/>
</dbReference>
<dbReference type="Gene3D" id="1.20.120.330">
    <property type="entry name" value="Nucleotidyltransferases domain 2"/>
    <property type="match status" value="1"/>
</dbReference>
<sequence length="142" mass="15981">MFSSPPPGPMPQEYLRLARMFKDTAIFLPEYIGNEQNWPAYALLLHACELAVKAFCAKSVENGHPADKAKNHDLRGWYEIALRYGFPAHQSTKAAIDILTDLHAVHYTRYPDNRKGPVPDLSFAKQTAEDLISAANQLIHPH</sequence>
<evidence type="ECO:0000313" key="1">
    <source>
        <dbReference type="EMBL" id="MFC2254759.1"/>
    </source>
</evidence>
<evidence type="ECO:0008006" key="3">
    <source>
        <dbReference type="Google" id="ProtNLM"/>
    </source>
</evidence>
<dbReference type="EMBL" id="JBHGPK010000043">
    <property type="protein sequence ID" value="MFC2254759.1"/>
    <property type="molecule type" value="Genomic_DNA"/>
</dbReference>
<evidence type="ECO:0000313" key="2">
    <source>
        <dbReference type="Proteomes" id="UP001595190"/>
    </source>
</evidence>
<dbReference type="SUPFAM" id="SSF81593">
    <property type="entry name" value="Nucleotidyltransferase substrate binding subunit/domain"/>
    <property type="match status" value="1"/>
</dbReference>
<gene>
    <name evidence="1" type="ORF">ACETRX_34455</name>
</gene>
<reference evidence="1 2" key="1">
    <citation type="submission" date="2024-09" db="EMBL/GenBank/DDBJ databases">
        <title>Description of Labrys sedimenti sp. nov., isolated from a diclofenac-degrading enrichment culture, and genome-based reclassification of Labrys portucalensis as a later heterotypic synonym of Labrys neptuniae.</title>
        <authorList>
            <person name="Tancsics A."/>
            <person name="Csepanyi A."/>
        </authorList>
    </citation>
    <scope>NUCLEOTIDE SEQUENCE [LARGE SCALE GENOMIC DNA]</scope>
    <source>
        <strain evidence="1 2">LMG 23412</strain>
    </source>
</reference>
<name>A0ABV6ZRE1_9HYPH</name>
<organism evidence="1 2">
    <name type="scientific">Labrys neptuniae</name>
    <dbReference type="NCBI Taxonomy" id="376174"/>
    <lineage>
        <taxon>Bacteria</taxon>
        <taxon>Pseudomonadati</taxon>
        <taxon>Pseudomonadota</taxon>
        <taxon>Alphaproteobacteria</taxon>
        <taxon>Hyphomicrobiales</taxon>
        <taxon>Xanthobacteraceae</taxon>
        <taxon>Labrys</taxon>
    </lineage>
</organism>
<protein>
    <recommendedName>
        <fullName evidence="3">HEPN domain-containing protein</fullName>
    </recommendedName>
</protein>